<sequence>MACDGGKKKKKKDPETAKDTTKTEATTKKNAHPKLSREVLSDIVKSIPSPLEISFLIKDLGIQYDKKLLNSADNISSYNTNYKKALNLGIYSTDLGYANIYEQTQDALYYLNSVKEMADGLNIGQFFDFKTIKRLATKSNNLDSLLLETNTNLEKINDHLQDIGRADLTILILTGGWLESLYITCEIAKKSPNELLNNRIGEQKIILEQLLLLLSFYEELPNVKNLIVDLNKLQKIYENVKIDFQYNDPTTTTKKDEDNNEILIVDDNTSTKINFTADDLNKILQTSKEIRGKIIN</sequence>
<dbReference type="eggNOG" id="ENOG503091D">
    <property type="taxonomic scope" value="Bacteria"/>
</dbReference>
<reference evidence="2 3" key="1">
    <citation type="submission" date="2007-01" db="EMBL/GenBank/DDBJ databases">
        <authorList>
            <person name="Haygood M."/>
            <person name="Podell S."/>
            <person name="Anderson C."/>
            <person name="Hopkinson B."/>
            <person name="Roe K."/>
            <person name="Barbeau K."/>
            <person name="Gaasterland T."/>
            <person name="Ferriera S."/>
            <person name="Johnson J."/>
            <person name="Kravitz S."/>
            <person name="Beeson K."/>
            <person name="Sutton G."/>
            <person name="Rogers Y.-H."/>
            <person name="Friedman R."/>
            <person name="Frazier M."/>
            <person name="Venter J.C."/>
        </authorList>
    </citation>
    <scope>NUCLEOTIDE SEQUENCE [LARGE SCALE GENOMIC DNA]</scope>
    <source>
        <strain evidence="2 3">ATCC 23134</strain>
    </source>
</reference>
<keyword evidence="3" id="KW-1185">Reference proteome</keyword>
<feature type="region of interest" description="Disordered" evidence="1">
    <location>
        <begin position="1"/>
        <end position="33"/>
    </location>
</feature>
<accession>A1ZJ47</accession>
<gene>
    <name evidence="2" type="ORF">M23134_00467</name>
</gene>
<protein>
    <submittedName>
        <fullName evidence="2">Uncharacterized protein</fullName>
    </submittedName>
</protein>
<evidence type="ECO:0000256" key="1">
    <source>
        <dbReference type="SAM" id="MobiDB-lite"/>
    </source>
</evidence>
<dbReference type="EMBL" id="AAWS01000010">
    <property type="protein sequence ID" value="EAY29583.1"/>
    <property type="molecule type" value="Genomic_DNA"/>
</dbReference>
<feature type="compositionally biased region" description="Basic and acidic residues" evidence="1">
    <location>
        <begin position="12"/>
        <end position="27"/>
    </location>
</feature>
<proteinExistence type="predicted"/>
<organism evidence="2 3">
    <name type="scientific">Microscilla marina ATCC 23134</name>
    <dbReference type="NCBI Taxonomy" id="313606"/>
    <lineage>
        <taxon>Bacteria</taxon>
        <taxon>Pseudomonadati</taxon>
        <taxon>Bacteroidota</taxon>
        <taxon>Cytophagia</taxon>
        <taxon>Cytophagales</taxon>
        <taxon>Microscillaceae</taxon>
        <taxon>Microscilla</taxon>
    </lineage>
</organism>
<name>A1ZJ47_MICM2</name>
<evidence type="ECO:0000313" key="3">
    <source>
        <dbReference type="Proteomes" id="UP000004095"/>
    </source>
</evidence>
<dbReference type="AlphaFoldDB" id="A1ZJ47"/>
<evidence type="ECO:0000313" key="2">
    <source>
        <dbReference type="EMBL" id="EAY29583.1"/>
    </source>
</evidence>
<comment type="caution">
    <text evidence="2">The sequence shown here is derived from an EMBL/GenBank/DDBJ whole genome shotgun (WGS) entry which is preliminary data.</text>
</comment>
<dbReference type="Proteomes" id="UP000004095">
    <property type="component" value="Unassembled WGS sequence"/>
</dbReference>